<evidence type="ECO:0000259" key="21">
    <source>
        <dbReference type="PROSITE" id="PS51002"/>
    </source>
</evidence>
<evidence type="ECO:0000256" key="18">
    <source>
        <dbReference type="PIRSR" id="PIRSR038885-1"/>
    </source>
</evidence>
<dbReference type="InterPro" id="IPR036150">
    <property type="entry name" value="Cyt_b/b6_C_sf"/>
</dbReference>
<feature type="transmembrane region" description="Helical" evidence="20">
    <location>
        <begin position="182"/>
        <end position="201"/>
    </location>
</feature>
<feature type="binding site" description="axial binding residue" evidence="19">
    <location>
        <position position="84"/>
    </location>
    <ligand>
        <name>heme b</name>
        <dbReference type="ChEBI" id="CHEBI:60344"/>
        <label>b562</label>
    </ligand>
    <ligandPart>
        <name>Fe</name>
        <dbReference type="ChEBI" id="CHEBI:18248"/>
    </ligandPart>
</feature>
<feature type="transmembrane region" description="Helical" evidence="20">
    <location>
        <begin position="289"/>
        <end position="309"/>
    </location>
</feature>
<dbReference type="SUPFAM" id="SSF81342">
    <property type="entry name" value="Transmembrane di-heme cytochromes"/>
    <property type="match status" value="1"/>
</dbReference>
<dbReference type="InterPro" id="IPR005797">
    <property type="entry name" value="Cyt_b/b6_N"/>
</dbReference>
<comment type="subunit">
    <text evidence="3">The main subunits of complex b-c1 are: cytochrome b, cytochrome c1 and the Rieske protein.</text>
</comment>
<evidence type="ECO:0000256" key="8">
    <source>
        <dbReference type="ARBA" id="ARBA00022692"/>
    </source>
</evidence>
<dbReference type="CDD" id="cd00284">
    <property type="entry name" value="Cytochrome_b_N"/>
    <property type="match status" value="1"/>
</dbReference>
<dbReference type="InterPro" id="IPR027387">
    <property type="entry name" value="Cytb/b6-like_sf"/>
</dbReference>
<evidence type="ECO:0000256" key="1">
    <source>
        <dbReference type="ARBA" id="ARBA00002566"/>
    </source>
</evidence>
<dbReference type="InterPro" id="IPR016174">
    <property type="entry name" value="Di-haem_cyt_TM"/>
</dbReference>
<evidence type="ECO:0000256" key="9">
    <source>
        <dbReference type="ARBA" id="ARBA00022723"/>
    </source>
</evidence>
<comment type="cofactor">
    <cofactor evidence="19">
        <name>heme</name>
        <dbReference type="ChEBI" id="CHEBI:30413"/>
    </cofactor>
    <text evidence="19">Binds 2 heme groups non-covalently.</text>
</comment>
<keyword evidence="11 20" id="KW-0249">Electron transport</keyword>
<geneLocation type="mitochondrion" evidence="23"/>
<feature type="binding site" description="axial binding residue" evidence="19">
    <location>
        <position position="197"/>
    </location>
    <ligand>
        <name>heme b</name>
        <dbReference type="ChEBI" id="CHEBI:60344"/>
        <label>b566</label>
    </ligand>
    <ligandPart>
        <name>Fe</name>
        <dbReference type="ChEBI" id="CHEBI:18248"/>
    </ligandPart>
</feature>
<comment type="function">
    <text evidence="1 20">Component of the ubiquinol-cytochrome c reductase complex (complex III or cytochrome b-c1 complex) that is part of the mitochondrial respiratory chain. The b-c1 complex mediates electron transfer from ubiquinol to cytochrome c. Contributes to the generation of a proton gradient across the mitochondrial membrane that is then used for ATP synthesis.</text>
</comment>
<reference evidence="23" key="1">
    <citation type="journal article" date="2021" name="Cladistics">
        <title>Similar pattern, different paths: tracing the biogeographical history of Megaloptera (Insecta: Neuropterida) using mitochondrial phylogenomics.</title>
        <authorList>
            <person name="Jiang Y."/>
            <person name="Yue L."/>
            <person name="Yang F."/>
            <person name="Gillung J.P."/>
            <person name="Winterton S.L."/>
            <person name="Price B.W."/>
            <person name="Contreras-Ramos A."/>
            <person name="Hayashi F."/>
            <person name="Aspoeck U."/>
            <person name="Aspoeck H."/>
            <person name="Yeates D.K."/>
            <person name="Yang D."/>
            <person name="Liu X."/>
        </authorList>
    </citation>
    <scope>NUCLEOTIDE SEQUENCE</scope>
    <source>
        <strain evidence="23">YF015</strain>
    </source>
</reference>
<keyword evidence="16 20" id="KW-0472">Membrane</keyword>
<evidence type="ECO:0000256" key="14">
    <source>
        <dbReference type="ARBA" id="ARBA00023075"/>
    </source>
</evidence>
<keyword evidence="13 19" id="KW-0408">Iron</keyword>
<evidence type="ECO:0000256" key="20">
    <source>
        <dbReference type="RuleBase" id="RU362117"/>
    </source>
</evidence>
<organism evidence="23">
    <name type="scientific">Neochauliodes fraternus</name>
    <dbReference type="NCBI Taxonomy" id="1447909"/>
    <lineage>
        <taxon>Eukaryota</taxon>
        <taxon>Metazoa</taxon>
        <taxon>Ecdysozoa</taxon>
        <taxon>Arthropoda</taxon>
        <taxon>Hexapoda</taxon>
        <taxon>Insecta</taxon>
        <taxon>Pterygota</taxon>
        <taxon>Neoptera</taxon>
        <taxon>Endopterygota</taxon>
        <taxon>Megaloptera</taxon>
        <taxon>Corydalidae</taxon>
        <taxon>Chauliodinae</taxon>
        <taxon>Neochauliodes</taxon>
    </lineage>
</organism>
<evidence type="ECO:0000256" key="16">
    <source>
        <dbReference type="ARBA" id="ARBA00023136"/>
    </source>
</evidence>
<dbReference type="PIRSF" id="PIRSF038885">
    <property type="entry name" value="COB"/>
    <property type="match status" value="1"/>
</dbReference>
<dbReference type="GO" id="GO:0016491">
    <property type="term" value="F:oxidoreductase activity"/>
    <property type="evidence" value="ECO:0007669"/>
    <property type="project" value="UniProtKB-UniRule"/>
</dbReference>
<dbReference type="Pfam" id="PF00033">
    <property type="entry name" value="Cytochrome_B"/>
    <property type="match status" value="1"/>
</dbReference>
<dbReference type="SUPFAM" id="SSF81648">
    <property type="entry name" value="a domain/subunit of cytochrome bc1 complex (Ubiquinol-cytochrome c reductase)"/>
    <property type="match status" value="1"/>
</dbReference>
<dbReference type="InterPro" id="IPR048260">
    <property type="entry name" value="Cytochrome_b_C_euk/bac"/>
</dbReference>
<feature type="domain" description="Cytochrome b/b6 C-terminal region profile" evidence="22">
    <location>
        <begin position="211"/>
        <end position="378"/>
    </location>
</feature>
<evidence type="ECO:0000256" key="6">
    <source>
        <dbReference type="ARBA" id="ARBA00022617"/>
    </source>
</evidence>
<feature type="transmembrane region" description="Helical" evidence="20">
    <location>
        <begin position="111"/>
        <end position="134"/>
    </location>
</feature>
<feature type="binding site" evidence="18">
    <location>
        <position position="202"/>
    </location>
    <ligand>
        <name>a ubiquinone</name>
        <dbReference type="ChEBI" id="CHEBI:16389"/>
    </ligand>
</feature>
<evidence type="ECO:0000256" key="10">
    <source>
        <dbReference type="ARBA" id="ARBA00022792"/>
    </source>
</evidence>
<keyword evidence="15 20" id="KW-0496">Mitochondrion</keyword>
<feature type="transmembrane region" description="Helical" evidence="20">
    <location>
        <begin position="230"/>
        <end position="251"/>
    </location>
</feature>
<dbReference type="PANTHER" id="PTHR19271:SF16">
    <property type="entry name" value="CYTOCHROME B"/>
    <property type="match status" value="1"/>
</dbReference>
<dbReference type="AlphaFoldDB" id="A0A8K1ZAV2"/>
<dbReference type="CDD" id="cd00290">
    <property type="entry name" value="cytochrome_b_C"/>
    <property type="match status" value="1"/>
</dbReference>
<keyword evidence="6 19" id="KW-0349">Heme</keyword>
<feature type="transmembrane region" description="Helical" evidence="20">
    <location>
        <begin position="31"/>
        <end position="57"/>
    </location>
</feature>
<evidence type="ECO:0000259" key="22">
    <source>
        <dbReference type="PROSITE" id="PS51003"/>
    </source>
</evidence>
<accession>A0A8K1ZAV2</accession>
<comment type="cofactor">
    <cofactor evidence="20">
        <name>heme b</name>
        <dbReference type="ChEBI" id="CHEBI:60344"/>
    </cofactor>
    <text evidence="20">Binds 2 heme groups non-covalently.</text>
</comment>
<evidence type="ECO:0000256" key="5">
    <source>
        <dbReference type="ARBA" id="ARBA00022448"/>
    </source>
</evidence>
<evidence type="ECO:0000256" key="4">
    <source>
        <dbReference type="ARBA" id="ARBA00013531"/>
    </source>
</evidence>
<dbReference type="EMBL" id="MW642326">
    <property type="protein sequence ID" value="UFZ13854.1"/>
    <property type="molecule type" value="Genomic_DNA"/>
</dbReference>
<evidence type="ECO:0000256" key="19">
    <source>
        <dbReference type="PIRSR" id="PIRSR038885-2"/>
    </source>
</evidence>
<keyword evidence="5 20" id="KW-0813">Transport</keyword>
<evidence type="ECO:0000256" key="17">
    <source>
        <dbReference type="ARBA" id="ARBA00061233"/>
    </source>
</evidence>
<gene>
    <name evidence="23" type="primary">cob</name>
</gene>
<keyword evidence="8 20" id="KW-0812">Transmembrane</keyword>
<evidence type="ECO:0000256" key="13">
    <source>
        <dbReference type="ARBA" id="ARBA00023004"/>
    </source>
</evidence>
<feature type="binding site" description="axial binding residue" evidence="19">
    <location>
        <position position="98"/>
    </location>
    <ligand>
        <name>heme b</name>
        <dbReference type="ChEBI" id="CHEBI:60344"/>
        <label>b566</label>
    </ligand>
    <ligandPart>
        <name>Fe</name>
        <dbReference type="ChEBI" id="CHEBI:18248"/>
    </ligandPart>
</feature>
<dbReference type="Pfam" id="PF00032">
    <property type="entry name" value="Cytochrom_B_C"/>
    <property type="match status" value="1"/>
</dbReference>
<keyword evidence="9 19" id="KW-0479">Metal-binding</keyword>
<dbReference type="Gene3D" id="1.20.810.10">
    <property type="entry name" value="Cytochrome Bc1 Complex, Chain C"/>
    <property type="match status" value="1"/>
</dbReference>
<dbReference type="PANTHER" id="PTHR19271">
    <property type="entry name" value="CYTOCHROME B"/>
    <property type="match status" value="1"/>
</dbReference>
<name>A0A8K1ZAV2_9NEOP</name>
<dbReference type="InterPro" id="IPR048259">
    <property type="entry name" value="Cytochrome_b_N_euk/bac"/>
</dbReference>
<evidence type="ECO:0000256" key="12">
    <source>
        <dbReference type="ARBA" id="ARBA00022989"/>
    </source>
</evidence>
<dbReference type="PROSITE" id="PS51002">
    <property type="entry name" value="CYTB_NTER"/>
    <property type="match status" value="1"/>
</dbReference>
<feature type="binding site" description="axial binding residue" evidence="19">
    <location>
        <position position="183"/>
    </location>
    <ligand>
        <name>heme b</name>
        <dbReference type="ChEBI" id="CHEBI:60344"/>
        <label>b562</label>
    </ligand>
    <ligandPart>
        <name>Fe</name>
        <dbReference type="ChEBI" id="CHEBI:18248"/>
    </ligandPart>
</feature>
<dbReference type="PROSITE" id="PS51003">
    <property type="entry name" value="CYTB_CTER"/>
    <property type="match status" value="1"/>
</dbReference>
<feature type="transmembrane region" description="Helical" evidence="20">
    <location>
        <begin position="353"/>
        <end position="373"/>
    </location>
</feature>
<keyword evidence="10" id="KW-0999">Mitochondrion inner membrane</keyword>
<dbReference type="InterPro" id="IPR005798">
    <property type="entry name" value="Cyt_b/b6_C"/>
</dbReference>
<feature type="domain" description="Cytochrome b/b6 N-terminal region profile" evidence="21">
    <location>
        <begin position="1"/>
        <end position="210"/>
    </location>
</feature>
<sequence>MNKPMRLNHPIFKIINNSLIDLPTPSNISAWWNFGSLLGLCLGIQIMTGLFLAMHYSTDISLAFSSISHICRDVNYGWFLRTLHANGASFFFICIYLHIGRGIYYGSYKFMHTWMVGVLLLFVTMATAFLGYVLPWGQMSFWGATVITNLLSAIPYLGSYLVQWIWGGFAIENATLTRFFTFHFLFPFIIAAMTMIHLLFLHQTGSNNPIGINSNLDKIPFHPYFSFKDLFGFFMMMFLLILLTLLNPYLLGDPDNFIPANPLITPVHIQPEWYFLFAYAILRSIPNKLGGVIALVMSIAILFILPFTHFSKFQGIQFYPINQFMFWFMVGIITLLTWIGARPVEDPYITTGQILTILYFLYFIINPMILKFWDKLLN</sequence>
<evidence type="ECO:0000256" key="2">
    <source>
        <dbReference type="ARBA" id="ARBA00004448"/>
    </source>
</evidence>
<feature type="transmembrane region" description="Helical" evidence="20">
    <location>
        <begin position="141"/>
        <end position="162"/>
    </location>
</feature>
<evidence type="ECO:0000256" key="7">
    <source>
        <dbReference type="ARBA" id="ARBA00022660"/>
    </source>
</evidence>
<keyword evidence="14" id="KW-0830">Ubiquinone</keyword>
<dbReference type="GO" id="GO:0046872">
    <property type="term" value="F:metal ion binding"/>
    <property type="evidence" value="ECO:0007669"/>
    <property type="project" value="UniProtKB-UniRule"/>
</dbReference>
<keyword evidence="7 20" id="KW-0679">Respiratory chain</keyword>
<proteinExistence type="inferred from homology"/>
<keyword evidence="12 20" id="KW-1133">Transmembrane helix</keyword>
<comment type="similarity">
    <text evidence="17 20">Belongs to the cytochrome b family.</text>
</comment>
<feature type="transmembrane region" description="Helical" evidence="20">
    <location>
        <begin position="78"/>
        <end position="99"/>
    </location>
</feature>
<evidence type="ECO:0000256" key="3">
    <source>
        <dbReference type="ARBA" id="ARBA00011649"/>
    </source>
</evidence>
<evidence type="ECO:0000313" key="23">
    <source>
        <dbReference type="EMBL" id="UFZ13854.1"/>
    </source>
</evidence>
<dbReference type="InterPro" id="IPR030689">
    <property type="entry name" value="Cytochrome_b"/>
</dbReference>
<evidence type="ECO:0000256" key="15">
    <source>
        <dbReference type="ARBA" id="ARBA00023128"/>
    </source>
</evidence>
<dbReference type="FunFam" id="1.20.810.10:FF:000002">
    <property type="entry name" value="Cytochrome b"/>
    <property type="match status" value="1"/>
</dbReference>
<dbReference type="GO" id="GO:0008121">
    <property type="term" value="F:quinol-cytochrome-c reductase activity"/>
    <property type="evidence" value="ECO:0007669"/>
    <property type="project" value="InterPro"/>
</dbReference>
<comment type="subcellular location">
    <subcellularLocation>
        <location evidence="2">Mitochondrion inner membrane</location>
        <topology evidence="2">Multi-pass membrane protein</topology>
    </subcellularLocation>
</comment>
<dbReference type="GO" id="GO:0045275">
    <property type="term" value="C:respiratory chain complex III"/>
    <property type="evidence" value="ECO:0007669"/>
    <property type="project" value="InterPro"/>
</dbReference>
<evidence type="ECO:0000256" key="11">
    <source>
        <dbReference type="ARBA" id="ARBA00022982"/>
    </source>
</evidence>
<dbReference type="GO" id="GO:0005743">
    <property type="term" value="C:mitochondrial inner membrane"/>
    <property type="evidence" value="ECO:0007669"/>
    <property type="project" value="UniProtKB-SubCell"/>
</dbReference>
<protein>
    <recommendedName>
        <fullName evidence="4 20">Cytochrome b</fullName>
    </recommendedName>
</protein>
<feature type="transmembrane region" description="Helical" evidence="20">
    <location>
        <begin position="321"/>
        <end position="341"/>
    </location>
</feature>
<dbReference type="GO" id="GO:0006122">
    <property type="term" value="P:mitochondrial electron transport, ubiquinol to cytochrome c"/>
    <property type="evidence" value="ECO:0007669"/>
    <property type="project" value="TreeGrafter"/>
</dbReference>